<dbReference type="EMBL" id="DUZY01000001">
    <property type="protein sequence ID" value="DAD18356.1"/>
    <property type="molecule type" value="Genomic_DNA"/>
</dbReference>
<name>A0A822XH78_NELNU</name>
<dbReference type="AlphaFoldDB" id="A0A822XH78"/>
<evidence type="ECO:0000313" key="2">
    <source>
        <dbReference type="Proteomes" id="UP000607653"/>
    </source>
</evidence>
<proteinExistence type="predicted"/>
<protein>
    <submittedName>
        <fullName evidence="1">Uncharacterized protein</fullName>
    </submittedName>
</protein>
<keyword evidence="2" id="KW-1185">Reference proteome</keyword>
<gene>
    <name evidence="1" type="ORF">HUJ06_019819</name>
</gene>
<evidence type="ECO:0000313" key="1">
    <source>
        <dbReference type="EMBL" id="DAD18356.1"/>
    </source>
</evidence>
<dbReference type="Proteomes" id="UP000607653">
    <property type="component" value="Unassembled WGS sequence"/>
</dbReference>
<accession>A0A822XH78</accession>
<comment type="caution">
    <text evidence="1">The sequence shown here is derived from an EMBL/GenBank/DDBJ whole genome shotgun (WGS) entry which is preliminary data.</text>
</comment>
<organism evidence="1 2">
    <name type="scientific">Nelumbo nucifera</name>
    <name type="common">Sacred lotus</name>
    <dbReference type="NCBI Taxonomy" id="4432"/>
    <lineage>
        <taxon>Eukaryota</taxon>
        <taxon>Viridiplantae</taxon>
        <taxon>Streptophyta</taxon>
        <taxon>Embryophyta</taxon>
        <taxon>Tracheophyta</taxon>
        <taxon>Spermatophyta</taxon>
        <taxon>Magnoliopsida</taxon>
        <taxon>Proteales</taxon>
        <taxon>Nelumbonaceae</taxon>
        <taxon>Nelumbo</taxon>
    </lineage>
</organism>
<sequence>MYMLYTLKERVKQDILPWALETIIEKPSNFLTVKGPTNQHSFNLSNEDADNCQLIHFLQRFESYFPSKHTSTTQKARTFNKWFLINLNPS</sequence>
<reference evidence="1 2" key="1">
    <citation type="journal article" date="2020" name="Mol. Biol. Evol.">
        <title>Distinct Expression and Methylation Patterns for Genes with Different Fates following a Single Whole-Genome Duplication in Flowering Plants.</title>
        <authorList>
            <person name="Shi T."/>
            <person name="Rahmani R.S."/>
            <person name="Gugger P.F."/>
            <person name="Wang M."/>
            <person name="Li H."/>
            <person name="Zhang Y."/>
            <person name="Li Z."/>
            <person name="Wang Q."/>
            <person name="Van de Peer Y."/>
            <person name="Marchal K."/>
            <person name="Chen J."/>
        </authorList>
    </citation>
    <scope>NUCLEOTIDE SEQUENCE [LARGE SCALE GENOMIC DNA]</scope>
    <source>
        <tissue evidence="1">Leaf</tissue>
    </source>
</reference>